<gene>
    <name evidence="8" type="ORF">CL6EHI_035940</name>
</gene>
<dbReference type="InterPro" id="IPR000198">
    <property type="entry name" value="RhoGAP_dom"/>
</dbReference>
<comment type="caution">
    <text evidence="8">The sequence shown here is derived from an EMBL/GenBank/DDBJ whole genome shotgun (WGS) entry which is preliminary data.</text>
</comment>
<evidence type="ECO:0000256" key="6">
    <source>
        <dbReference type="SAM" id="MobiDB-lite"/>
    </source>
</evidence>
<dbReference type="GO" id="GO:0007165">
    <property type="term" value="P:signal transduction"/>
    <property type="evidence" value="ECO:0007669"/>
    <property type="project" value="InterPro"/>
</dbReference>
<dbReference type="GO" id="GO:0005737">
    <property type="term" value="C:cytoplasm"/>
    <property type="evidence" value="ECO:0007669"/>
    <property type="project" value="UniProtKB-SubCell"/>
</dbReference>
<dbReference type="VEuPathDB" id="AmoebaDB:EHI5A_043690"/>
<feature type="compositionally biased region" description="Polar residues" evidence="6">
    <location>
        <begin position="402"/>
        <end position="417"/>
    </location>
</feature>
<dbReference type="PANTHER" id="PTHR23176">
    <property type="entry name" value="RHO/RAC/CDC GTPASE-ACTIVATING PROTEIN"/>
    <property type="match status" value="1"/>
</dbReference>
<dbReference type="InterPro" id="IPR008936">
    <property type="entry name" value="Rho_GTPase_activation_prot"/>
</dbReference>
<protein>
    <submittedName>
        <fullName evidence="8">Rho GTPase activating protein putative</fullName>
    </submittedName>
</protein>
<feature type="compositionally biased region" description="Basic and acidic residues" evidence="6">
    <location>
        <begin position="423"/>
        <end position="444"/>
    </location>
</feature>
<comment type="subcellular location">
    <subcellularLocation>
        <location evidence="1">Cytoplasm</location>
    </subcellularLocation>
</comment>
<dbReference type="Pfam" id="PF00620">
    <property type="entry name" value="RhoGAP"/>
    <property type="match status" value="1"/>
</dbReference>
<dbReference type="CDD" id="cd00159">
    <property type="entry name" value="RhoGAP"/>
    <property type="match status" value="1"/>
</dbReference>
<dbReference type="AlphaFoldDB" id="A0A175JVS8"/>
<dbReference type="GO" id="GO:0005096">
    <property type="term" value="F:GTPase activator activity"/>
    <property type="evidence" value="ECO:0007669"/>
    <property type="project" value="UniProtKB-KW"/>
</dbReference>
<evidence type="ECO:0000313" key="9">
    <source>
        <dbReference type="Proteomes" id="UP000078387"/>
    </source>
</evidence>
<evidence type="ECO:0000256" key="5">
    <source>
        <dbReference type="SAM" id="Coils"/>
    </source>
</evidence>
<dbReference type="SMART" id="SM00324">
    <property type="entry name" value="RhoGAP"/>
    <property type="match status" value="1"/>
</dbReference>
<dbReference type="Gene3D" id="2.30.29.30">
    <property type="entry name" value="Pleckstrin-homology domain (PH domain)/Phosphotyrosine-binding domain (PTB)"/>
    <property type="match status" value="1"/>
</dbReference>
<reference evidence="8 9" key="1">
    <citation type="submission" date="2016-05" db="EMBL/GenBank/DDBJ databases">
        <title>First whole genome sequencing of Entamoeba histolytica HM1:IMSS-clone-6.</title>
        <authorList>
            <person name="Mukherjee Avik.K."/>
            <person name="Izumyama S."/>
            <person name="Nakada-Tsukui K."/>
            <person name="Nozaki T."/>
        </authorList>
    </citation>
    <scope>NUCLEOTIDE SEQUENCE [LARGE SCALE GENOMIC DNA]</scope>
    <source>
        <strain evidence="8 9">HM1:IMSS clone 6</strain>
    </source>
</reference>
<dbReference type="Proteomes" id="UP000078387">
    <property type="component" value="Unassembled WGS sequence"/>
</dbReference>
<dbReference type="PROSITE" id="PS50238">
    <property type="entry name" value="RHOGAP"/>
    <property type="match status" value="1"/>
</dbReference>
<name>A0A175JVS8_ENTHI</name>
<accession>A0A175JVS8</accession>
<feature type="region of interest" description="Disordered" evidence="6">
    <location>
        <begin position="376"/>
        <end position="482"/>
    </location>
</feature>
<dbReference type="VEuPathDB" id="AmoebaDB:EHI7A_025490"/>
<evidence type="ECO:0000256" key="1">
    <source>
        <dbReference type="ARBA" id="ARBA00004496"/>
    </source>
</evidence>
<dbReference type="eggNOG" id="KOG4270">
    <property type="taxonomic scope" value="Eukaryota"/>
</dbReference>
<dbReference type="FunFam" id="1.10.555.10:FF:000089">
    <property type="entry name" value="Rho GTPase activating protein, putative"/>
    <property type="match status" value="1"/>
</dbReference>
<dbReference type="PANTHER" id="PTHR23176:SF129">
    <property type="entry name" value="RHO GTPASE ACTIVATING PROTEIN AT 16F, ISOFORM E-RELATED"/>
    <property type="match status" value="1"/>
</dbReference>
<organism evidence="8 9">
    <name type="scientific">Entamoeba histolytica</name>
    <dbReference type="NCBI Taxonomy" id="5759"/>
    <lineage>
        <taxon>Eukaryota</taxon>
        <taxon>Amoebozoa</taxon>
        <taxon>Evosea</taxon>
        <taxon>Archamoebae</taxon>
        <taxon>Mastigamoebida</taxon>
        <taxon>Entamoebidae</taxon>
        <taxon>Entamoeba</taxon>
    </lineage>
</organism>
<keyword evidence="5" id="KW-0175">Coiled coil</keyword>
<dbReference type="VEuPathDB" id="AmoebaDB:EHI_035940"/>
<dbReference type="VEuPathDB" id="AmoebaDB:EHI8A_109490"/>
<evidence type="ECO:0000313" key="8">
    <source>
        <dbReference type="EMBL" id="GAT97464.1"/>
    </source>
</evidence>
<dbReference type="InterPro" id="IPR011993">
    <property type="entry name" value="PH-like_dom_sf"/>
</dbReference>
<dbReference type="InterPro" id="IPR050729">
    <property type="entry name" value="Rho-GAP"/>
</dbReference>
<dbReference type="Gene3D" id="1.10.555.10">
    <property type="entry name" value="Rho GTPase activation protein"/>
    <property type="match status" value="1"/>
</dbReference>
<feature type="domain" description="Rho-GAP" evidence="7">
    <location>
        <begin position="108"/>
        <end position="296"/>
    </location>
</feature>
<dbReference type="SUPFAM" id="SSF50729">
    <property type="entry name" value="PH domain-like"/>
    <property type="match status" value="1"/>
</dbReference>
<evidence type="ECO:0000256" key="4">
    <source>
        <dbReference type="ARBA" id="ARBA00037092"/>
    </source>
</evidence>
<feature type="coiled-coil region" evidence="5">
    <location>
        <begin position="495"/>
        <end position="529"/>
    </location>
</feature>
<dbReference type="EMBL" id="BDEQ01000001">
    <property type="protein sequence ID" value="GAT97464.1"/>
    <property type="molecule type" value="Genomic_DNA"/>
</dbReference>
<keyword evidence="2" id="KW-0343">GTPase activation</keyword>
<dbReference type="SUPFAM" id="SSF48350">
    <property type="entry name" value="GTPase activation domain, GAP"/>
    <property type="match status" value="1"/>
</dbReference>
<proteinExistence type="predicted"/>
<keyword evidence="3" id="KW-0963">Cytoplasm</keyword>
<evidence type="ECO:0000256" key="3">
    <source>
        <dbReference type="ARBA" id="ARBA00022490"/>
    </source>
</evidence>
<dbReference type="VEuPathDB" id="AmoebaDB:KM1_065610"/>
<comment type="function">
    <text evidence="4">Rho GTPase-activating protein involved in the signal transduction pathway.</text>
</comment>
<evidence type="ECO:0000259" key="7">
    <source>
        <dbReference type="PROSITE" id="PS50238"/>
    </source>
</evidence>
<feature type="compositionally biased region" description="Polar residues" evidence="6">
    <location>
        <begin position="376"/>
        <end position="386"/>
    </location>
</feature>
<evidence type="ECO:0000256" key="2">
    <source>
        <dbReference type="ARBA" id="ARBA00022468"/>
    </source>
</evidence>
<sequence>MTKTSGTIEVLYNKKFETKEIKIVTSKDQHLYLIDNASKPKFQIDLSIAIFNIHINKRNKVIPQGKENLCFELFYDKVYTFCCPSQIEFDEWMSTLPLLTKVYGTFKYPLGCAVSKSAWRYPIPIYRAIEYLQKNKGAESEGIFRTSASYKIVGRVKSILDGDQDIVIEEFKECACAAAIIKEYLRELPDPLIPFQYYNEFVILGRLKDGVKEKEAKKLINKIPDVNKNTLWYLCYFCQEVVKNVEKTQMTAYNLGTCLGPTVCRAPPHEAMKEMENTKLVIEGFATLINSYEEIFKDIEEINLRAGITPPNYPAVVPHPSAPYEKVTEEIQKVVVERQKRINAGKPRQTIFSHKSIKSEVTDGTSLVKEQVQKVMSQNNGLTRPTTEAPKPSYLPPKPNRLQHNSNELIGGNSASGVLTAIIDKEEDKRKENPNKGKSQEHRTTNNTKDVIEQTEQENNNNNREEIEEKVPTLPPPRRKTSCFRESTGELISKVIEQEKEIEELKNIIQKLEKRISKEEEMIETLIQYNNQYYQEYGGYEEGYYEGQE</sequence>